<dbReference type="Pfam" id="PF00130">
    <property type="entry name" value="C1_1"/>
    <property type="match status" value="1"/>
</dbReference>
<dbReference type="OrthoDB" id="1918044at2759"/>
<evidence type="ECO:0000256" key="1">
    <source>
        <dbReference type="ARBA" id="ARBA00022723"/>
    </source>
</evidence>
<dbReference type="Gene3D" id="3.30.60.20">
    <property type="match status" value="1"/>
</dbReference>
<dbReference type="RefSeq" id="XP_025406170.1">
    <property type="nucleotide sequence ID" value="XM_025550385.1"/>
</dbReference>
<evidence type="ECO:0000259" key="6">
    <source>
        <dbReference type="PROSITE" id="PS50081"/>
    </source>
</evidence>
<proteinExistence type="inferred from homology"/>
<dbReference type="InterPro" id="IPR051366">
    <property type="entry name" value="DEF8"/>
</dbReference>
<evidence type="ECO:0000256" key="4">
    <source>
        <dbReference type="ARBA" id="ARBA00022833"/>
    </source>
</evidence>
<accession>A0A8B8F6P1</accession>
<keyword evidence="2" id="KW-0677">Repeat</keyword>
<evidence type="ECO:0000256" key="2">
    <source>
        <dbReference type="ARBA" id="ARBA00022737"/>
    </source>
</evidence>
<comment type="similarity">
    <text evidence="5">Belongs to the DEF8 family.</text>
</comment>
<evidence type="ECO:0000256" key="5">
    <source>
        <dbReference type="ARBA" id="ARBA00029450"/>
    </source>
</evidence>
<dbReference type="SUPFAM" id="SSF57889">
    <property type="entry name" value="Cysteine-rich domain"/>
    <property type="match status" value="1"/>
</dbReference>
<organism evidence="7 8">
    <name type="scientific">Sipha flava</name>
    <name type="common">yellow sugarcane aphid</name>
    <dbReference type="NCBI Taxonomy" id="143950"/>
    <lineage>
        <taxon>Eukaryota</taxon>
        <taxon>Metazoa</taxon>
        <taxon>Ecdysozoa</taxon>
        <taxon>Arthropoda</taxon>
        <taxon>Hexapoda</taxon>
        <taxon>Insecta</taxon>
        <taxon>Pterygota</taxon>
        <taxon>Neoptera</taxon>
        <taxon>Paraneoptera</taxon>
        <taxon>Hemiptera</taxon>
        <taxon>Sternorrhyncha</taxon>
        <taxon>Aphidomorpha</taxon>
        <taxon>Aphidoidea</taxon>
        <taxon>Aphididae</taxon>
        <taxon>Sipha</taxon>
    </lineage>
</organism>
<dbReference type="GeneID" id="112680329"/>
<dbReference type="InterPro" id="IPR025258">
    <property type="entry name" value="RH_dom"/>
</dbReference>
<dbReference type="InterPro" id="IPR046349">
    <property type="entry name" value="C1-like_sf"/>
</dbReference>
<keyword evidence="3" id="KW-0863">Zinc-finger</keyword>
<dbReference type="InterPro" id="IPR002219">
    <property type="entry name" value="PKC_DAG/PE"/>
</dbReference>
<feature type="domain" description="Phorbol-ester/DAG-type" evidence="6">
    <location>
        <begin position="110"/>
        <end position="163"/>
    </location>
</feature>
<keyword evidence="1" id="KW-0479">Metal-binding</keyword>
<keyword evidence="4" id="KW-0862">Zinc</keyword>
<dbReference type="Proteomes" id="UP000694846">
    <property type="component" value="Unplaced"/>
</dbReference>
<dbReference type="PROSITE" id="PS50081">
    <property type="entry name" value="ZF_DAG_PE_2"/>
    <property type="match status" value="1"/>
</dbReference>
<dbReference type="AlphaFoldDB" id="A0A8B8F6P1"/>
<name>A0A8B8F6P1_9HEMI</name>
<evidence type="ECO:0000313" key="8">
    <source>
        <dbReference type="RefSeq" id="XP_025406170.1"/>
    </source>
</evidence>
<evidence type="ECO:0000313" key="7">
    <source>
        <dbReference type="Proteomes" id="UP000694846"/>
    </source>
</evidence>
<dbReference type="PANTHER" id="PTHR12326">
    <property type="entry name" value="PLECKSTRIN HOMOLOGY DOMAIN CONTAINING PROTEIN"/>
    <property type="match status" value="1"/>
</dbReference>
<dbReference type="Pfam" id="PF13901">
    <property type="entry name" value="RH_dom"/>
    <property type="match status" value="1"/>
</dbReference>
<dbReference type="SMART" id="SM01175">
    <property type="entry name" value="DUF4206"/>
    <property type="match status" value="1"/>
</dbReference>
<dbReference type="PANTHER" id="PTHR12326:SF3">
    <property type="entry name" value="DIFFERENTIALLY EXPRESSED IN FDCP 8 HOMOLOG"/>
    <property type="match status" value="1"/>
</dbReference>
<sequence length="422" mass="49728">MSSLPNNFFFSVEMDDSVISQSSSDSASSASSTSISDNFLTINENNLNENIIEKEIEKCNQMLRTTKECSKERMRLVRRLVELRFKLVMVIEMNALENKDLISTTKVIFGHHLSPIWKLTWLENTFCDVCTKPIWKHMHQLYQCTDCEYKCHIFCVEQIKRVCTAVTASENSMIFTISPYSGLLSQDYKCAECQSYIRIRNLQISPEDTLSLEARLCDYDGKFYCPLHHWNKTAIIPARVICNWQFEEKGVSQASFQLLNYKYKSKMYDLEKHNPKLFMYLESLSQIKNIKNNLVKMKKYLVLCKLWNSQLKNMSSRNHQLLYDGNLYSMKDMVDIKSGVFLEDLKKTIKICEKHIRHECEICKNQGYICEICQKDIILFPFDEDADECNKCKNVYHNQCWKTRDFCPKCKRIETRKIKEYL</sequence>
<dbReference type="GO" id="GO:0008270">
    <property type="term" value="F:zinc ion binding"/>
    <property type="evidence" value="ECO:0007669"/>
    <property type="project" value="UniProtKB-KW"/>
</dbReference>
<gene>
    <name evidence="8" type="primary">LOC112680329</name>
</gene>
<protein>
    <submittedName>
        <fullName evidence="8">Differentially expressed in FDCP 8 homolog</fullName>
    </submittedName>
</protein>
<reference evidence="8" key="1">
    <citation type="submission" date="2025-08" db="UniProtKB">
        <authorList>
            <consortium name="RefSeq"/>
        </authorList>
    </citation>
    <scope>IDENTIFICATION</scope>
    <source>
        <tissue evidence="8">Whole body</tissue>
    </source>
</reference>
<dbReference type="CTD" id="54849"/>
<dbReference type="SMART" id="SM00109">
    <property type="entry name" value="C1"/>
    <property type="match status" value="1"/>
</dbReference>
<evidence type="ECO:0000256" key="3">
    <source>
        <dbReference type="ARBA" id="ARBA00022771"/>
    </source>
</evidence>
<keyword evidence="7" id="KW-1185">Reference proteome</keyword>